<dbReference type="Pfam" id="PF00069">
    <property type="entry name" value="Pkinase"/>
    <property type="match status" value="1"/>
</dbReference>
<dbReference type="InterPro" id="IPR000719">
    <property type="entry name" value="Prot_kinase_dom"/>
</dbReference>
<evidence type="ECO:0000259" key="1">
    <source>
        <dbReference type="PROSITE" id="PS50011"/>
    </source>
</evidence>
<dbReference type="InterPro" id="IPR011009">
    <property type="entry name" value="Kinase-like_dom_sf"/>
</dbReference>
<comment type="caution">
    <text evidence="2">The sequence shown here is derived from an EMBL/GenBank/DDBJ whole genome shotgun (WGS) entry which is preliminary data.</text>
</comment>
<dbReference type="SMART" id="SM00220">
    <property type="entry name" value="S_TKc"/>
    <property type="match status" value="1"/>
</dbReference>
<dbReference type="PROSITE" id="PS00108">
    <property type="entry name" value="PROTEIN_KINASE_ST"/>
    <property type="match status" value="1"/>
</dbReference>
<dbReference type="SUPFAM" id="SSF56112">
    <property type="entry name" value="Protein kinase-like (PK-like)"/>
    <property type="match status" value="1"/>
</dbReference>
<feature type="domain" description="Protein kinase" evidence="1">
    <location>
        <begin position="1"/>
        <end position="173"/>
    </location>
</feature>
<dbReference type="Gene3D" id="1.10.510.10">
    <property type="entry name" value="Transferase(Phosphotransferase) domain 1"/>
    <property type="match status" value="1"/>
</dbReference>
<dbReference type="Proteomes" id="UP001189429">
    <property type="component" value="Unassembled WGS sequence"/>
</dbReference>
<accession>A0ABN9XRB3</accession>
<dbReference type="PROSITE" id="PS50011">
    <property type="entry name" value="PROTEIN_KINASE_DOM"/>
    <property type="match status" value="1"/>
</dbReference>
<dbReference type="PANTHER" id="PTHR44167">
    <property type="entry name" value="OVARIAN-SPECIFIC SERINE/THREONINE-PROTEIN KINASE LOK-RELATED"/>
    <property type="match status" value="1"/>
</dbReference>
<dbReference type="InterPro" id="IPR008271">
    <property type="entry name" value="Ser/Thr_kinase_AS"/>
</dbReference>
<protein>
    <recommendedName>
        <fullName evidence="1">Protein kinase domain-containing protein</fullName>
    </recommendedName>
</protein>
<reference evidence="2" key="1">
    <citation type="submission" date="2023-10" db="EMBL/GenBank/DDBJ databases">
        <authorList>
            <person name="Chen Y."/>
            <person name="Shah S."/>
            <person name="Dougan E. K."/>
            <person name="Thang M."/>
            <person name="Chan C."/>
        </authorList>
    </citation>
    <scope>NUCLEOTIDE SEQUENCE [LARGE SCALE GENOMIC DNA]</scope>
</reference>
<evidence type="ECO:0000313" key="3">
    <source>
        <dbReference type="Proteomes" id="UP001189429"/>
    </source>
</evidence>
<organism evidence="2 3">
    <name type="scientific">Prorocentrum cordatum</name>
    <dbReference type="NCBI Taxonomy" id="2364126"/>
    <lineage>
        <taxon>Eukaryota</taxon>
        <taxon>Sar</taxon>
        <taxon>Alveolata</taxon>
        <taxon>Dinophyceae</taxon>
        <taxon>Prorocentrales</taxon>
        <taxon>Prorocentraceae</taxon>
        <taxon>Prorocentrum</taxon>
    </lineage>
</organism>
<dbReference type="EMBL" id="CAUYUJ010021080">
    <property type="protein sequence ID" value="CAK0902509.1"/>
    <property type="molecule type" value="Genomic_DNA"/>
</dbReference>
<name>A0ABN9XRB3_9DINO</name>
<evidence type="ECO:0000313" key="2">
    <source>
        <dbReference type="EMBL" id="CAK0902509.1"/>
    </source>
</evidence>
<dbReference type="PANTHER" id="PTHR44167:SF30">
    <property type="entry name" value="PHOSPHORYLASE KINASE"/>
    <property type="match status" value="1"/>
</dbReference>
<gene>
    <name evidence="2" type="ORF">PCOR1329_LOCUS79101</name>
</gene>
<proteinExistence type="predicted"/>
<keyword evidence="3" id="KW-1185">Reference proteome</keyword>
<sequence length="375" mass="40533">MTEAWWRDIFSQCLKGLEFLHGKAIMHCDIKEDNIMIRSDTGYESPKVVLIDFGLAEGFSSTSKGASGTPGYIPLETLETGWWYPRGDIFSMGVTFLQLVIGRTPSGDGTVLGVLQAEVSGSAAVVRAAKEMRLPWERFPLDLPLLRDLLAQMLDRDRRARPTAARARRHRWFSAGAGPLSRACAPEGRACREAAGCGRAVLLEELVTGKTLAELRSLHAALRAADGLGLGLLARPRAAEVLAEHGVSADAAAVFARGAAPTRYNRLMAEALRTKETYTRHFLKELWAGAAGRTMGGTVGTLPQGRVAALLESDPFSEVGDPEGLLEQMGDRGAGSQMAEYVTFDAFQQVLVQDGRVGRRLGVSGHAPRACCMCY</sequence>